<dbReference type="EMBL" id="UFVS01000001">
    <property type="protein sequence ID" value="SUX43387.1"/>
    <property type="molecule type" value="Genomic_DNA"/>
</dbReference>
<dbReference type="RefSeq" id="WP_076561739.1">
    <property type="nucleotide sequence ID" value="NZ_CP033929.1"/>
</dbReference>
<accession>A0A381FA51</accession>
<keyword evidence="1" id="KW-0472">Membrane</keyword>
<reference evidence="3 5" key="2">
    <citation type="submission" date="2018-06" db="EMBL/GenBank/DDBJ databases">
        <authorList>
            <consortium name="Pathogen Informatics"/>
            <person name="Doyle S."/>
        </authorList>
    </citation>
    <scope>NUCLEOTIDE SEQUENCE [LARGE SCALE GENOMIC DNA]</scope>
    <source>
        <strain evidence="3 5">NCTC13560</strain>
    </source>
</reference>
<dbReference type="Proteomes" id="UP000255231">
    <property type="component" value="Unassembled WGS sequence"/>
</dbReference>
<dbReference type="KEGG" id="cil:EG358_06890"/>
<gene>
    <name evidence="3" type="ORF">NCTC13560_01984</name>
    <name evidence="2" type="ORF">SAMN05421682_11128</name>
</gene>
<evidence type="ECO:0000313" key="5">
    <source>
        <dbReference type="Proteomes" id="UP000255231"/>
    </source>
</evidence>
<protein>
    <submittedName>
        <fullName evidence="3">Uncharacterized protein</fullName>
    </submittedName>
</protein>
<sequence length="74" mass="8648">MENRNAQVRFETFDKLTSNKFLEELKAKQKENSAYKADCSTESCKRLTPKFRLSLCNVKTIIMLGIIIYLWLAN</sequence>
<name>A0A381FA51_9FLAO</name>
<keyword evidence="1" id="KW-0812">Transmembrane</keyword>
<evidence type="ECO:0000313" key="2">
    <source>
        <dbReference type="EMBL" id="SIR00500.1"/>
    </source>
</evidence>
<evidence type="ECO:0000256" key="1">
    <source>
        <dbReference type="SAM" id="Phobius"/>
    </source>
</evidence>
<proteinExistence type="predicted"/>
<feature type="transmembrane region" description="Helical" evidence="1">
    <location>
        <begin position="53"/>
        <end position="72"/>
    </location>
</feature>
<dbReference type="Proteomes" id="UP000185725">
    <property type="component" value="Unassembled WGS sequence"/>
</dbReference>
<dbReference type="GeneID" id="303673420"/>
<organism evidence="3 5">
    <name type="scientific">Chryseobacterium indoltheticum</name>
    <dbReference type="NCBI Taxonomy" id="254"/>
    <lineage>
        <taxon>Bacteria</taxon>
        <taxon>Pseudomonadati</taxon>
        <taxon>Bacteroidota</taxon>
        <taxon>Flavobacteriia</taxon>
        <taxon>Flavobacteriales</taxon>
        <taxon>Weeksellaceae</taxon>
        <taxon>Chryseobacterium group</taxon>
        <taxon>Chryseobacterium</taxon>
    </lineage>
</organism>
<keyword evidence="4" id="KW-1185">Reference proteome</keyword>
<dbReference type="AlphaFoldDB" id="A0A381FA51"/>
<keyword evidence="1" id="KW-1133">Transmembrane helix</keyword>
<dbReference type="EMBL" id="FTMF01000011">
    <property type="protein sequence ID" value="SIR00500.1"/>
    <property type="molecule type" value="Genomic_DNA"/>
</dbReference>
<evidence type="ECO:0000313" key="4">
    <source>
        <dbReference type="Proteomes" id="UP000185725"/>
    </source>
</evidence>
<reference evidence="2 4" key="1">
    <citation type="submission" date="2017-01" db="EMBL/GenBank/DDBJ databases">
        <authorList>
            <person name="Varghese N."/>
            <person name="Submissions S."/>
        </authorList>
    </citation>
    <scope>NUCLEOTIDE SEQUENCE [LARGE SCALE GENOMIC DNA]</scope>
    <source>
        <strain evidence="2 4">ATCC 27950</strain>
    </source>
</reference>
<evidence type="ECO:0000313" key="3">
    <source>
        <dbReference type="EMBL" id="SUX43387.1"/>
    </source>
</evidence>